<accession>A0AAD7B822</accession>
<dbReference type="Proteomes" id="UP001221142">
    <property type="component" value="Unassembled WGS sequence"/>
</dbReference>
<protein>
    <submittedName>
        <fullName evidence="1">Uncharacterized protein</fullName>
    </submittedName>
</protein>
<evidence type="ECO:0000313" key="2">
    <source>
        <dbReference type="Proteomes" id="UP001221142"/>
    </source>
</evidence>
<dbReference type="SUPFAM" id="SSF52047">
    <property type="entry name" value="RNI-like"/>
    <property type="match status" value="1"/>
</dbReference>
<dbReference type="EMBL" id="JARKIF010000030">
    <property type="protein sequence ID" value="KAJ7612631.1"/>
    <property type="molecule type" value="Genomic_DNA"/>
</dbReference>
<keyword evidence="2" id="KW-1185">Reference proteome</keyword>
<dbReference type="InterPro" id="IPR032675">
    <property type="entry name" value="LRR_dom_sf"/>
</dbReference>
<proteinExistence type="predicted"/>
<dbReference type="Gene3D" id="3.80.10.10">
    <property type="entry name" value="Ribonuclease Inhibitor"/>
    <property type="match status" value="1"/>
</dbReference>
<organism evidence="1 2">
    <name type="scientific">Roridomyces roridus</name>
    <dbReference type="NCBI Taxonomy" id="1738132"/>
    <lineage>
        <taxon>Eukaryota</taxon>
        <taxon>Fungi</taxon>
        <taxon>Dikarya</taxon>
        <taxon>Basidiomycota</taxon>
        <taxon>Agaricomycotina</taxon>
        <taxon>Agaricomycetes</taxon>
        <taxon>Agaricomycetidae</taxon>
        <taxon>Agaricales</taxon>
        <taxon>Marasmiineae</taxon>
        <taxon>Mycenaceae</taxon>
        <taxon>Roridomyces</taxon>
    </lineage>
</organism>
<comment type="caution">
    <text evidence="1">The sequence shown here is derived from an EMBL/GenBank/DDBJ whole genome shotgun (WGS) entry which is preliminary data.</text>
</comment>
<name>A0AAD7B822_9AGAR</name>
<sequence>MHRCLQIPELVGVVCSHVYGPKDPLFSVPRVKRGDLAVLARTSKVFSIHALQLLWDSVALINIFMLFPADSFVVTVTQAPRSAYSMKYSMRPTRRLKESDFERISFYAPFIKNISSDAQRADLSAMFSSIILLENMLPNLRGIHWLHETTDFDGINGFLSPQITTLFIPFPSVAAATLLASLAIRCPQLTDLNVFPRGSDALSALSACVRSLWSIERFSTGTLQPNALEHLARLPRLQYLRLGDIPDGFLWAIAADEALFPALQTLKLSAEIDSLCRFLDWGNKSPLTQLTVDASPYSTPDEVDRLLSAVAGGGLSHHSLKEFSLDDDYSSLDPTDHLIRSSSLRSLFSFINLTSVSIFSRFGIDLDNATFTDMARSWPHIESIELSSEYGCPSPRATLLCLASFTEYCPRLKKLCIEFDATISAADSDTGALRSLGSLNTLGVGGSPITSASDVAAFIGRLFPNLRHIETLLGSWNGDTSATTVVREAVEYDQCWGDMASLLPGCKVTGHV</sequence>
<evidence type="ECO:0000313" key="1">
    <source>
        <dbReference type="EMBL" id="KAJ7612631.1"/>
    </source>
</evidence>
<reference evidence="1" key="1">
    <citation type="submission" date="2023-03" db="EMBL/GenBank/DDBJ databases">
        <title>Massive genome expansion in bonnet fungi (Mycena s.s.) driven by repeated elements and novel gene families across ecological guilds.</title>
        <authorList>
            <consortium name="Lawrence Berkeley National Laboratory"/>
            <person name="Harder C.B."/>
            <person name="Miyauchi S."/>
            <person name="Viragh M."/>
            <person name="Kuo A."/>
            <person name="Thoen E."/>
            <person name="Andreopoulos B."/>
            <person name="Lu D."/>
            <person name="Skrede I."/>
            <person name="Drula E."/>
            <person name="Henrissat B."/>
            <person name="Morin E."/>
            <person name="Kohler A."/>
            <person name="Barry K."/>
            <person name="LaButti K."/>
            <person name="Morin E."/>
            <person name="Salamov A."/>
            <person name="Lipzen A."/>
            <person name="Mereny Z."/>
            <person name="Hegedus B."/>
            <person name="Baldrian P."/>
            <person name="Stursova M."/>
            <person name="Weitz H."/>
            <person name="Taylor A."/>
            <person name="Grigoriev I.V."/>
            <person name="Nagy L.G."/>
            <person name="Martin F."/>
            <person name="Kauserud H."/>
        </authorList>
    </citation>
    <scope>NUCLEOTIDE SEQUENCE</scope>
    <source>
        <strain evidence="1">9284</strain>
    </source>
</reference>
<gene>
    <name evidence="1" type="ORF">FB45DRAFT_1065361</name>
</gene>
<dbReference type="AlphaFoldDB" id="A0AAD7B822"/>